<dbReference type="Proteomes" id="UP000178168">
    <property type="component" value="Unassembled WGS sequence"/>
</dbReference>
<dbReference type="EMBL" id="MHUZ01000038">
    <property type="protein sequence ID" value="OHA84558.1"/>
    <property type="molecule type" value="Genomic_DNA"/>
</dbReference>
<evidence type="ECO:0000313" key="2">
    <source>
        <dbReference type="Proteomes" id="UP000178168"/>
    </source>
</evidence>
<evidence type="ECO:0000313" key="1">
    <source>
        <dbReference type="EMBL" id="OHA84558.1"/>
    </source>
</evidence>
<comment type="caution">
    <text evidence="1">The sequence shown here is derived from an EMBL/GenBank/DDBJ whole genome shotgun (WGS) entry which is preliminary data.</text>
</comment>
<sequence length="247" mass="27671">MVRAEVLAYNQHPGGYMKPLWKLQPQNMLWEPLTLNCSFRLVNGNPAESFLCIGNSARKHVTDFSQEGLRTSVGYALGYLSMTKCIDGELWLTSKENPQTIGDIDTKAHMRKKDGWELCIFSGIELLHALHIIAWAHQDRFVIAHGIFSAGARICTICGKTQHGDIVGHNNMGTINPIYHWPAETCTDPDCLSHALDEAIDPTYQAPRDELRALCEAEKNRKNEFDESIQQALEKAGLLPLKSLGDR</sequence>
<gene>
    <name evidence="1" type="ORF">A2591_03235</name>
</gene>
<name>A0A1G2SIH9_9BACT</name>
<protein>
    <submittedName>
        <fullName evidence="1">Uncharacterized protein</fullName>
    </submittedName>
</protein>
<accession>A0A1G2SIH9</accession>
<dbReference type="STRING" id="1802730.A2591_03235"/>
<reference evidence="1 2" key="1">
    <citation type="journal article" date="2016" name="Nat. Commun.">
        <title>Thousands of microbial genomes shed light on interconnected biogeochemical processes in an aquifer system.</title>
        <authorList>
            <person name="Anantharaman K."/>
            <person name="Brown C.T."/>
            <person name="Hug L.A."/>
            <person name="Sharon I."/>
            <person name="Castelle C.J."/>
            <person name="Probst A.J."/>
            <person name="Thomas B.C."/>
            <person name="Singh A."/>
            <person name="Wilkins M.J."/>
            <person name="Karaoz U."/>
            <person name="Brodie E.L."/>
            <person name="Williams K.H."/>
            <person name="Hubbard S.S."/>
            <person name="Banfield J.F."/>
        </authorList>
    </citation>
    <scope>NUCLEOTIDE SEQUENCE [LARGE SCALE GENOMIC DNA]</scope>
</reference>
<proteinExistence type="predicted"/>
<dbReference type="AlphaFoldDB" id="A0A1G2SIH9"/>
<organism evidence="1 2">
    <name type="scientific">Candidatus Yonathbacteria bacterium RIFOXYD1_FULL_52_36</name>
    <dbReference type="NCBI Taxonomy" id="1802730"/>
    <lineage>
        <taxon>Bacteria</taxon>
        <taxon>Candidatus Yonathiibacteriota</taxon>
    </lineage>
</organism>